<protein>
    <submittedName>
        <fullName evidence="1">Uncharacterized protein</fullName>
    </submittedName>
</protein>
<dbReference type="Proteomes" id="UP000830671">
    <property type="component" value="Chromosome 9"/>
</dbReference>
<keyword evidence="2" id="KW-1185">Reference proteome</keyword>
<dbReference type="EMBL" id="CP019481">
    <property type="protein sequence ID" value="UQC91022.1"/>
    <property type="molecule type" value="Genomic_DNA"/>
</dbReference>
<evidence type="ECO:0000313" key="2">
    <source>
        <dbReference type="Proteomes" id="UP000830671"/>
    </source>
</evidence>
<organism evidence="1 2">
    <name type="scientific">Colletotrichum lupini</name>
    <dbReference type="NCBI Taxonomy" id="145971"/>
    <lineage>
        <taxon>Eukaryota</taxon>
        <taxon>Fungi</taxon>
        <taxon>Dikarya</taxon>
        <taxon>Ascomycota</taxon>
        <taxon>Pezizomycotina</taxon>
        <taxon>Sordariomycetes</taxon>
        <taxon>Hypocreomycetidae</taxon>
        <taxon>Glomerellales</taxon>
        <taxon>Glomerellaceae</taxon>
        <taxon>Colletotrichum</taxon>
        <taxon>Colletotrichum acutatum species complex</taxon>
    </lineage>
</organism>
<proteinExistence type="predicted"/>
<name>A0A9Q8TA16_9PEZI</name>
<dbReference type="AlphaFoldDB" id="A0A9Q8TA16"/>
<dbReference type="RefSeq" id="XP_049152621.1">
    <property type="nucleotide sequence ID" value="XM_049295474.1"/>
</dbReference>
<accession>A0A9Q8TA16</accession>
<gene>
    <name evidence="1" type="ORF">CLUP02_16555</name>
</gene>
<dbReference type="GeneID" id="73350484"/>
<dbReference type="KEGG" id="clup:CLUP02_16555"/>
<evidence type="ECO:0000313" key="1">
    <source>
        <dbReference type="EMBL" id="UQC91022.1"/>
    </source>
</evidence>
<sequence length="99" mass="11566">MCRRHSSDTNIIVAWIGYRGKFWGFGVKTDKITVPNFECECSDPPPMSTINLIELHWLQCTDLSKMRYLLSQNLSLANLFSTRPRGEILMPYKHMKSLW</sequence>
<reference evidence="1" key="1">
    <citation type="journal article" date="2021" name="Mol. Plant Microbe Interact.">
        <title>Complete Genome Sequence of the Plant-Pathogenic Fungus Colletotrichum lupini.</title>
        <authorList>
            <person name="Baroncelli R."/>
            <person name="Pensec F."/>
            <person name="Da Lio D."/>
            <person name="Boufleur T."/>
            <person name="Vicente I."/>
            <person name="Sarrocco S."/>
            <person name="Picot A."/>
            <person name="Baraldi E."/>
            <person name="Sukno S."/>
            <person name="Thon M."/>
            <person name="Le Floch G."/>
        </authorList>
    </citation>
    <scope>NUCLEOTIDE SEQUENCE</scope>
    <source>
        <strain evidence="1">IMI 504893</strain>
    </source>
</reference>